<name>C5DKP9_LACTC</name>
<keyword evidence="1" id="KW-1133">Transmembrane helix</keyword>
<feature type="transmembrane region" description="Helical" evidence="1">
    <location>
        <begin position="99"/>
        <end position="132"/>
    </location>
</feature>
<keyword evidence="1" id="KW-0472">Membrane</keyword>
<organism evidence="2 3">
    <name type="scientific">Lachancea thermotolerans (strain ATCC 56472 / CBS 6340 / NRRL Y-8284)</name>
    <name type="common">Yeast</name>
    <name type="synonym">Kluyveromyces thermotolerans</name>
    <dbReference type="NCBI Taxonomy" id="559295"/>
    <lineage>
        <taxon>Eukaryota</taxon>
        <taxon>Fungi</taxon>
        <taxon>Dikarya</taxon>
        <taxon>Ascomycota</taxon>
        <taxon>Saccharomycotina</taxon>
        <taxon>Saccharomycetes</taxon>
        <taxon>Saccharomycetales</taxon>
        <taxon>Saccharomycetaceae</taxon>
        <taxon>Lachancea</taxon>
    </lineage>
</organism>
<dbReference type="KEGG" id="lth:KLTH0F06512g"/>
<gene>
    <name evidence="2" type="ordered locus">KLTH0F06512g</name>
</gene>
<keyword evidence="3" id="KW-1185">Reference proteome</keyword>
<sequence>MLPSLGIRSGHRPFALRNLNLLTSANWPKNKGICSVIQIAKFPRQANIANFPSLASQQFLIQKRSFHRDAILRSPFQNGRFPGEGKSPFKLYTFPPLLGIVALIGTIALLLVVLPLVFTFLFPLIIAGIAVFQFKRWQNTTLLGQLHRCLLATKMSINYKTVWGLQTQMFESLLGSDGFAAGSFRGVMDEIRSQKIDAANSKRRADEALAFLDRRVLEAFKNNELGLRDFFLGSDASTWVKKGYDLSLATDTPRIRGQSINNSLVMTISYPLYLLSSSQERKLIAYVAIGVLDDSMAGQTGSFKFVEELASQNKECPMVISIRPARSLYAKQFVLKDYGEARGKPTSAYYVRTADDGHREFTYRDADHNI</sequence>
<evidence type="ECO:0000313" key="3">
    <source>
        <dbReference type="Proteomes" id="UP000002036"/>
    </source>
</evidence>
<reference evidence="2 3" key="1">
    <citation type="journal article" date="2009" name="Genome Res.">
        <title>Comparative genomics of protoploid Saccharomycetaceae.</title>
        <authorList>
            <consortium name="The Genolevures Consortium"/>
            <person name="Souciet J.-L."/>
            <person name="Dujon B."/>
            <person name="Gaillardin C."/>
            <person name="Johnston M."/>
            <person name="Baret P.V."/>
            <person name="Cliften P."/>
            <person name="Sherman D.J."/>
            <person name="Weissenbach J."/>
            <person name="Westhof E."/>
            <person name="Wincker P."/>
            <person name="Jubin C."/>
            <person name="Poulain J."/>
            <person name="Barbe V."/>
            <person name="Segurens B."/>
            <person name="Artiguenave F."/>
            <person name="Anthouard V."/>
            <person name="Vacherie B."/>
            <person name="Val M.-E."/>
            <person name="Fulton R.S."/>
            <person name="Minx P."/>
            <person name="Wilson R."/>
            <person name="Durrens P."/>
            <person name="Jean G."/>
            <person name="Marck C."/>
            <person name="Martin T."/>
            <person name="Nikolski M."/>
            <person name="Rolland T."/>
            <person name="Seret M.-L."/>
            <person name="Casaregola S."/>
            <person name="Despons L."/>
            <person name="Fairhead C."/>
            <person name="Fischer G."/>
            <person name="Lafontaine I."/>
            <person name="Leh V."/>
            <person name="Lemaire M."/>
            <person name="de Montigny J."/>
            <person name="Neuveglise C."/>
            <person name="Thierry A."/>
            <person name="Blanc-Lenfle I."/>
            <person name="Bleykasten C."/>
            <person name="Diffels J."/>
            <person name="Fritsch E."/>
            <person name="Frangeul L."/>
            <person name="Goeffon A."/>
            <person name="Jauniaux N."/>
            <person name="Kachouri-Lafond R."/>
            <person name="Payen C."/>
            <person name="Potier S."/>
            <person name="Pribylova L."/>
            <person name="Ozanne C."/>
            <person name="Richard G.-F."/>
            <person name="Sacerdot C."/>
            <person name="Straub M.-L."/>
            <person name="Talla E."/>
        </authorList>
    </citation>
    <scope>NUCLEOTIDE SEQUENCE [LARGE SCALE GENOMIC DNA]</scope>
    <source>
        <strain evidence="3">ATCC 56472 / CBS 6340 / NRRL Y-8284</strain>
    </source>
</reference>
<protein>
    <submittedName>
        <fullName evidence="2">KLTH0F06512p</fullName>
    </submittedName>
</protein>
<dbReference type="FunCoup" id="C5DKP9">
    <property type="interactions" value="52"/>
</dbReference>
<accession>C5DKP9</accession>
<dbReference type="EMBL" id="CU928170">
    <property type="protein sequence ID" value="CAR24050.1"/>
    <property type="molecule type" value="Genomic_DNA"/>
</dbReference>
<dbReference type="AlphaFoldDB" id="C5DKP9"/>
<dbReference type="HOGENOM" id="CLU_750210_0_0_1"/>
<keyword evidence="1" id="KW-0812">Transmembrane</keyword>
<evidence type="ECO:0000256" key="1">
    <source>
        <dbReference type="SAM" id="Phobius"/>
    </source>
</evidence>
<dbReference type="OMA" id="RTNWINT"/>
<dbReference type="GeneID" id="8292688"/>
<dbReference type="eggNOG" id="ENOG502S11T">
    <property type="taxonomic scope" value="Eukaryota"/>
</dbReference>
<dbReference type="OrthoDB" id="4067755at2759"/>
<dbReference type="InParanoid" id="C5DKP9"/>
<dbReference type="Proteomes" id="UP000002036">
    <property type="component" value="Chromosome F"/>
</dbReference>
<dbReference type="RefSeq" id="XP_002554487.1">
    <property type="nucleotide sequence ID" value="XM_002554441.1"/>
</dbReference>
<evidence type="ECO:0000313" key="2">
    <source>
        <dbReference type="EMBL" id="CAR24050.1"/>
    </source>
</evidence>
<proteinExistence type="predicted"/>